<evidence type="ECO:0000313" key="3">
    <source>
        <dbReference type="Proteomes" id="UP000632138"/>
    </source>
</evidence>
<sequence>MKIVLALLGAVLFGLPAALLGRGVAEAGQPDPDPAATVAVLYPGQAIAVEKDPFRADQAAWLRFMMDRRDGAPMAAPSPNAPLDTTTARARVEAEGWQTSDGPPDTYAFSATRGEVRLDVYSDFTTVHKQAAWWVIALTIVAGLAGAVLGAWLTLSARRLARHKTPRSRTVIRETAVVGVALLVPLLVQTALNLFGVVDLTLPYSAQLLVELARWPAVLGILLLAATLLTLRVADVKTPASRA</sequence>
<keyword evidence="1" id="KW-0472">Membrane</keyword>
<protein>
    <submittedName>
        <fullName evidence="2">Uncharacterized protein</fullName>
    </submittedName>
</protein>
<evidence type="ECO:0000256" key="1">
    <source>
        <dbReference type="SAM" id="Phobius"/>
    </source>
</evidence>
<keyword evidence="3" id="KW-1185">Reference proteome</keyword>
<proteinExistence type="predicted"/>
<gene>
    <name evidence="2" type="ORF">JIG36_03935</name>
</gene>
<accession>A0ABS2A4E0</accession>
<feature type="transmembrane region" description="Helical" evidence="1">
    <location>
        <begin position="215"/>
        <end position="234"/>
    </location>
</feature>
<dbReference type="RefSeq" id="WP_203374573.1">
    <property type="nucleotide sequence ID" value="NZ_JAENHP010000001.1"/>
</dbReference>
<dbReference type="EMBL" id="JAENHP010000001">
    <property type="protein sequence ID" value="MBM2614703.1"/>
    <property type="molecule type" value="Genomic_DNA"/>
</dbReference>
<keyword evidence="1" id="KW-1133">Transmembrane helix</keyword>
<reference evidence="2 3" key="1">
    <citation type="submission" date="2021-01" db="EMBL/GenBank/DDBJ databases">
        <title>Actinoplanes sp. nov. LDG1-06 isolated from lichen.</title>
        <authorList>
            <person name="Saeng-In P."/>
            <person name="Phongsopitanun W."/>
            <person name="Kanchanasin P."/>
            <person name="Yuki M."/>
            <person name="Kudo T."/>
            <person name="Ohkuma M."/>
            <person name="Tanasupawat S."/>
        </authorList>
    </citation>
    <scope>NUCLEOTIDE SEQUENCE [LARGE SCALE GENOMIC DNA]</scope>
    <source>
        <strain evidence="2 3">LDG1-06</strain>
    </source>
</reference>
<dbReference type="Proteomes" id="UP000632138">
    <property type="component" value="Unassembled WGS sequence"/>
</dbReference>
<evidence type="ECO:0000313" key="2">
    <source>
        <dbReference type="EMBL" id="MBM2614703.1"/>
    </source>
</evidence>
<keyword evidence="1" id="KW-0812">Transmembrane</keyword>
<feature type="transmembrane region" description="Helical" evidence="1">
    <location>
        <begin position="131"/>
        <end position="155"/>
    </location>
</feature>
<organism evidence="2 3">
    <name type="scientific">Paractinoplanes ovalisporus</name>
    <dbReference type="NCBI Taxonomy" id="2810368"/>
    <lineage>
        <taxon>Bacteria</taxon>
        <taxon>Bacillati</taxon>
        <taxon>Actinomycetota</taxon>
        <taxon>Actinomycetes</taxon>
        <taxon>Micromonosporales</taxon>
        <taxon>Micromonosporaceae</taxon>
        <taxon>Paractinoplanes</taxon>
    </lineage>
</organism>
<comment type="caution">
    <text evidence="2">The sequence shown here is derived from an EMBL/GenBank/DDBJ whole genome shotgun (WGS) entry which is preliminary data.</text>
</comment>
<feature type="transmembrane region" description="Helical" evidence="1">
    <location>
        <begin position="176"/>
        <end position="195"/>
    </location>
</feature>
<name>A0ABS2A4E0_9ACTN</name>